<dbReference type="CDD" id="cd05247">
    <property type="entry name" value="UDP_G4E_1_SDR_e"/>
    <property type="match status" value="1"/>
</dbReference>
<keyword evidence="7 8" id="KW-0413">Isomerase</keyword>
<dbReference type="GO" id="GO:0005829">
    <property type="term" value="C:cytosol"/>
    <property type="evidence" value="ECO:0007669"/>
    <property type="project" value="TreeGrafter"/>
</dbReference>
<comment type="cofactor">
    <cofactor evidence="2 8">
        <name>NAD(+)</name>
        <dbReference type="ChEBI" id="CHEBI:57540"/>
    </cofactor>
</comment>
<dbReference type="UniPathway" id="UPA00214"/>
<dbReference type="Proteomes" id="UP000229756">
    <property type="component" value="Unassembled WGS sequence"/>
</dbReference>
<dbReference type="AlphaFoldDB" id="A0A2M8ELT6"/>
<keyword evidence="6 8" id="KW-0520">NAD</keyword>
<comment type="subunit">
    <text evidence="8">Homodimer.</text>
</comment>
<evidence type="ECO:0000256" key="6">
    <source>
        <dbReference type="ARBA" id="ARBA00023027"/>
    </source>
</evidence>
<keyword evidence="8" id="KW-0119">Carbohydrate metabolism</keyword>
<dbReference type="PANTHER" id="PTHR43725">
    <property type="entry name" value="UDP-GLUCOSE 4-EPIMERASE"/>
    <property type="match status" value="1"/>
</dbReference>
<dbReference type="Gene3D" id="3.90.25.10">
    <property type="entry name" value="UDP-galactose 4-epimerase, domain 1"/>
    <property type="match status" value="1"/>
</dbReference>
<sequence length="330" mass="36483">MKILVTGGAGYIGSHTVLELLNAGHDVVVFDSLEKSTLKNLDEIKIMTGKNISFMKGDLLSYDLASLLKEQSPNAIIHFAGYKNAGESVKEPSKYHRTNVYGTFLLLEAMRETNVNKIVFSSSCSIFGNPEKLPISEDLLPNPISAYGKSKLMVEYMLKDYEIAYGISSVALRYFNAAGAHESGKIGEEVKATGNIIPLIMENLLGHRSGFTLFGDKFNTPDGTQERDYVHVMDLANGHLKALEKLEYSEGFFFYNLGTGTPSSNKKLIELSENISGKKLAYEISGPRAGDPDFVYADPKKANTELGWTPKYSIEEIIKAAWNWHSKNLS</sequence>
<dbReference type="InterPro" id="IPR036291">
    <property type="entry name" value="NAD(P)-bd_dom_sf"/>
</dbReference>
<gene>
    <name evidence="10" type="primary">galE</name>
    <name evidence="10" type="ORF">CO058_02275</name>
</gene>
<evidence type="ECO:0000313" key="11">
    <source>
        <dbReference type="Proteomes" id="UP000229756"/>
    </source>
</evidence>
<accession>A0A2M8ELT6</accession>
<comment type="pathway">
    <text evidence="8">Carbohydrate metabolism; galactose metabolism.</text>
</comment>
<evidence type="ECO:0000256" key="8">
    <source>
        <dbReference type="RuleBase" id="RU366046"/>
    </source>
</evidence>
<proteinExistence type="inferred from homology"/>
<dbReference type="GO" id="GO:0003978">
    <property type="term" value="F:UDP-glucose 4-epimerase activity"/>
    <property type="evidence" value="ECO:0007669"/>
    <property type="project" value="UniProtKB-UniRule"/>
</dbReference>
<dbReference type="NCBIfam" id="TIGR01179">
    <property type="entry name" value="galE"/>
    <property type="match status" value="1"/>
</dbReference>
<evidence type="ECO:0000256" key="4">
    <source>
        <dbReference type="ARBA" id="ARBA00013189"/>
    </source>
</evidence>
<comment type="catalytic activity">
    <reaction evidence="1 8">
        <text>UDP-alpha-D-glucose = UDP-alpha-D-galactose</text>
        <dbReference type="Rhea" id="RHEA:22168"/>
        <dbReference type="ChEBI" id="CHEBI:58885"/>
        <dbReference type="ChEBI" id="CHEBI:66914"/>
        <dbReference type="EC" id="5.1.3.2"/>
    </reaction>
</comment>
<evidence type="ECO:0000256" key="3">
    <source>
        <dbReference type="ARBA" id="ARBA00007637"/>
    </source>
</evidence>
<evidence type="ECO:0000256" key="2">
    <source>
        <dbReference type="ARBA" id="ARBA00001911"/>
    </source>
</evidence>
<dbReference type="InterPro" id="IPR016040">
    <property type="entry name" value="NAD(P)-bd_dom"/>
</dbReference>
<dbReference type="SUPFAM" id="SSF51735">
    <property type="entry name" value="NAD(P)-binding Rossmann-fold domains"/>
    <property type="match status" value="1"/>
</dbReference>
<evidence type="ECO:0000313" key="10">
    <source>
        <dbReference type="EMBL" id="PJC23698.1"/>
    </source>
</evidence>
<comment type="similarity">
    <text evidence="3 8">Belongs to the NAD(P)-dependent epimerase/dehydratase family.</text>
</comment>
<feature type="domain" description="NAD(P)-binding" evidence="9">
    <location>
        <begin position="4"/>
        <end position="319"/>
    </location>
</feature>
<name>A0A2M8ELT6_UNCKA</name>
<protein>
    <recommendedName>
        <fullName evidence="5 8">UDP-glucose 4-epimerase</fullName>
        <ecNumber evidence="4 8">5.1.3.2</ecNumber>
    </recommendedName>
</protein>
<comment type="caution">
    <text evidence="10">The sequence shown here is derived from an EMBL/GenBank/DDBJ whole genome shotgun (WGS) entry which is preliminary data.</text>
</comment>
<evidence type="ECO:0000256" key="1">
    <source>
        <dbReference type="ARBA" id="ARBA00000083"/>
    </source>
</evidence>
<evidence type="ECO:0000259" key="9">
    <source>
        <dbReference type="Pfam" id="PF16363"/>
    </source>
</evidence>
<evidence type="ECO:0000256" key="7">
    <source>
        <dbReference type="ARBA" id="ARBA00023235"/>
    </source>
</evidence>
<dbReference type="EC" id="5.1.3.2" evidence="4 8"/>
<dbReference type="Pfam" id="PF16363">
    <property type="entry name" value="GDP_Man_Dehyd"/>
    <property type="match status" value="1"/>
</dbReference>
<reference evidence="11" key="1">
    <citation type="submission" date="2017-09" db="EMBL/GenBank/DDBJ databases">
        <title>Depth-based differentiation of microbial function through sediment-hosted aquifers and enrichment of novel symbionts in the deep terrestrial subsurface.</title>
        <authorList>
            <person name="Probst A.J."/>
            <person name="Ladd B."/>
            <person name="Jarett J.K."/>
            <person name="Geller-Mcgrath D.E."/>
            <person name="Sieber C.M.K."/>
            <person name="Emerson J.B."/>
            <person name="Anantharaman K."/>
            <person name="Thomas B.C."/>
            <person name="Malmstrom R."/>
            <person name="Stieglmeier M."/>
            <person name="Klingl A."/>
            <person name="Woyke T."/>
            <person name="Ryan C.M."/>
            <person name="Banfield J.F."/>
        </authorList>
    </citation>
    <scope>NUCLEOTIDE SEQUENCE [LARGE SCALE GENOMIC DNA]</scope>
</reference>
<dbReference type="GO" id="GO:0006012">
    <property type="term" value="P:galactose metabolic process"/>
    <property type="evidence" value="ECO:0007669"/>
    <property type="project" value="UniProtKB-UniPathway"/>
</dbReference>
<dbReference type="EMBL" id="PFSJ01000018">
    <property type="protein sequence ID" value="PJC23698.1"/>
    <property type="molecule type" value="Genomic_DNA"/>
</dbReference>
<evidence type="ECO:0000256" key="5">
    <source>
        <dbReference type="ARBA" id="ARBA00018569"/>
    </source>
</evidence>
<organism evidence="10 11">
    <name type="scientific">candidate division WWE3 bacterium CG_4_9_14_0_2_um_filter_35_11</name>
    <dbReference type="NCBI Taxonomy" id="1975077"/>
    <lineage>
        <taxon>Bacteria</taxon>
        <taxon>Katanobacteria</taxon>
    </lineage>
</organism>
<dbReference type="Gene3D" id="3.40.50.720">
    <property type="entry name" value="NAD(P)-binding Rossmann-like Domain"/>
    <property type="match status" value="1"/>
</dbReference>
<dbReference type="PANTHER" id="PTHR43725:SF47">
    <property type="entry name" value="UDP-GLUCOSE 4-EPIMERASE"/>
    <property type="match status" value="1"/>
</dbReference>
<dbReference type="InterPro" id="IPR005886">
    <property type="entry name" value="UDP_G4E"/>
</dbReference>